<dbReference type="Pfam" id="PF01844">
    <property type="entry name" value="HNH"/>
    <property type="match status" value="1"/>
</dbReference>
<sequence>MGSQPRCEAKLSGREEVEFAVCLKHSYTHNSKEIRAMLAYVLNKHGKPLMPLMPCKTAKARKLLRAGEAKVVKRTPFTIKLLHGSSGHTQHVVAGMDTGSKYIGCAAIANGKVIYQSEVALRTDVSKKMQQRAMYRRTRRNRKLRYRPARWLNRASMRKEGRLAPSLKSKLDSHLREKKQVEAILPISHWKVETASFDIHKITNPIVTGVGYQQGAQLGYYNVKAYVLQRDNYKCQSGRKTKHNAKLHVHHKVFRSQGGTDAPCNLITLCETCHNDLHAGKFELKVKRSKTKHATEIGIVKVQLKQCWDFEETFGYVTKFKREQVLGLPKTHYYDAVSICCESGELVQQAKHVLRKRHVASGDYQQTKGGRSEKRIPVGKLFGLKKHDFVQTPQGTGFVKGKRSSGYFALETILGDKVHASANIKKNTVRISARTTTLTQPMEAAIPLGTKVPSILAVN</sequence>
<protein>
    <submittedName>
        <fullName evidence="2">HNH endonuclease</fullName>
    </submittedName>
</protein>
<keyword evidence="2" id="KW-0255">Endonuclease</keyword>
<dbReference type="SMART" id="SM00507">
    <property type="entry name" value="HNHc"/>
    <property type="match status" value="1"/>
</dbReference>
<dbReference type="InterPro" id="IPR003615">
    <property type="entry name" value="HNH_nuc"/>
</dbReference>
<dbReference type="InterPro" id="IPR002711">
    <property type="entry name" value="HNH"/>
</dbReference>
<keyword evidence="2" id="KW-0378">Hydrolase</keyword>
<dbReference type="AlphaFoldDB" id="A0A6G6ARE9"/>
<geneLocation type="plasmid" evidence="2">
    <name>pMEGA</name>
</geneLocation>
<dbReference type="GO" id="GO:0008270">
    <property type="term" value="F:zinc ion binding"/>
    <property type="evidence" value="ECO:0007669"/>
    <property type="project" value="InterPro"/>
</dbReference>
<dbReference type="RefSeq" id="WP_258557453.1">
    <property type="nucleotide sequence ID" value="NZ_MN400773.1"/>
</dbReference>
<dbReference type="Pfam" id="PF14239">
    <property type="entry name" value="RRXRR"/>
    <property type="match status" value="1"/>
</dbReference>
<keyword evidence="2" id="KW-0540">Nuclease</keyword>
<dbReference type="EMBL" id="MN400773">
    <property type="protein sequence ID" value="QID24499.1"/>
    <property type="molecule type" value="Genomic_DNA"/>
</dbReference>
<dbReference type="GO" id="GO:0004519">
    <property type="term" value="F:endonuclease activity"/>
    <property type="evidence" value="ECO:0007669"/>
    <property type="project" value="UniProtKB-KW"/>
</dbReference>
<dbReference type="GO" id="GO:0003676">
    <property type="term" value="F:nucleic acid binding"/>
    <property type="evidence" value="ECO:0007669"/>
    <property type="project" value="InterPro"/>
</dbReference>
<name>A0A6G6ARE9_PSET1</name>
<gene>
    <name evidence="2" type="ORF">PSHA_p00006</name>
</gene>
<dbReference type="InterPro" id="IPR047693">
    <property type="entry name" value="RNA-guided_IscB-like"/>
</dbReference>
<keyword evidence="2" id="KW-0614">Plasmid</keyword>
<organism evidence="2">
    <name type="scientific">Pseudoalteromonas translucida (strain TAC 125)</name>
    <dbReference type="NCBI Taxonomy" id="326442"/>
    <lineage>
        <taxon>Bacteria</taxon>
        <taxon>Pseudomonadati</taxon>
        <taxon>Pseudomonadota</taxon>
        <taxon>Gammaproteobacteria</taxon>
        <taxon>Alteromonadales</taxon>
        <taxon>Pseudoalteromonadaceae</taxon>
        <taxon>Pseudoalteromonas</taxon>
    </lineage>
</organism>
<proteinExistence type="predicted"/>
<dbReference type="NCBIfam" id="NF040563">
    <property type="entry name" value="guided_IscB"/>
    <property type="match status" value="1"/>
</dbReference>
<evidence type="ECO:0000259" key="1">
    <source>
        <dbReference type="SMART" id="SM00507"/>
    </source>
</evidence>
<reference evidence="2" key="1">
    <citation type="submission" date="2019-09" db="EMBL/GenBank/DDBJ databases">
        <authorList>
            <person name="Qi W."/>
            <person name="Colarusso A."/>
            <person name="Olombrada M."/>
            <person name="Parrilli E."/>
            <person name="Patrignani A."/>
            <person name="Tutino M.L."/>
            <person name="Toll-Riera M."/>
        </authorList>
    </citation>
    <scope>NUCLEOTIDE SEQUENCE</scope>
    <source>
        <strain evidence="2">TAC125</strain>
        <plasmid evidence="2">pMEGA</plasmid>
    </source>
</reference>
<feature type="domain" description="HNH nuclease" evidence="1">
    <location>
        <begin position="222"/>
        <end position="275"/>
    </location>
</feature>
<dbReference type="CDD" id="cd00085">
    <property type="entry name" value="HNHc"/>
    <property type="match status" value="1"/>
</dbReference>
<evidence type="ECO:0000313" key="2">
    <source>
        <dbReference type="EMBL" id="QID24499.1"/>
    </source>
</evidence>
<dbReference type="InterPro" id="IPR025938">
    <property type="entry name" value="RRXRR_dom"/>
</dbReference>
<accession>A0A6G6ARE9</accession>
<dbReference type="Gene3D" id="1.10.30.50">
    <property type="match status" value="1"/>
</dbReference>